<accession>A0A7V8NTS2</accession>
<proteinExistence type="predicted"/>
<dbReference type="NCBIfam" id="TIGR03436">
    <property type="entry name" value="acidobact_VWFA"/>
    <property type="match status" value="1"/>
</dbReference>
<feature type="non-terminal residue" evidence="2">
    <location>
        <position position="1"/>
    </location>
</feature>
<keyword evidence="3" id="KW-1185">Reference proteome</keyword>
<reference evidence="2" key="1">
    <citation type="submission" date="2020-06" db="EMBL/GenBank/DDBJ databases">
        <title>Legume-microbial interactions unlock mineral nutrients during tropical forest succession.</title>
        <authorList>
            <person name="Epihov D.Z."/>
        </authorList>
    </citation>
    <scope>NUCLEOTIDE SEQUENCE [LARGE SCALE GENOMIC DNA]</scope>
    <source>
        <strain evidence="2">Pan2503</strain>
    </source>
</reference>
<feature type="domain" description="VWFA" evidence="1">
    <location>
        <begin position="91"/>
        <end position="265"/>
    </location>
</feature>
<dbReference type="InterPro" id="IPR017802">
    <property type="entry name" value="VWFA-rel_acidobac-type"/>
</dbReference>
<dbReference type="Gene3D" id="3.40.50.410">
    <property type="entry name" value="von Willebrand factor, type A domain"/>
    <property type="match status" value="1"/>
</dbReference>
<dbReference type="SUPFAM" id="SSF53300">
    <property type="entry name" value="vWA-like"/>
    <property type="match status" value="1"/>
</dbReference>
<protein>
    <submittedName>
        <fullName evidence="2">VWA domain-containing protein</fullName>
    </submittedName>
</protein>
<sequence>AACVIYGLGPTTVHAEDARVTIQPRAPVSASNSANRAATFRASGDLVLVPVVVTDGEDRLVTGLEKEYFKLYEDNVEQAITQFASDDVPISVAVVFDCSGSMGAKLQKSRSAVAEFLKIANPEDDFALIEFNDTARLGVGFTSQSGEIQNQLAFTQSKGRTALLDAIYLAMHEMKHSRHTRKALLVISDGGDNSSRYTSREIKDMVREADVQIYAIGIVEPIAQRGRTPEEIAGPGLLDDIAQQSGGRMFEVQNLNELPDIAAKIGLALRNEYLLGYAPSTEKRDGKYHRIQVKLAQLKGLPRLRASFRSGYYAPAQ</sequence>
<dbReference type="AlphaFoldDB" id="A0A7V8NTS2"/>
<gene>
    <name evidence="2" type="ORF">HRJ53_20095</name>
</gene>
<evidence type="ECO:0000313" key="2">
    <source>
        <dbReference type="EMBL" id="MBA0087293.1"/>
    </source>
</evidence>
<dbReference type="InterPro" id="IPR036465">
    <property type="entry name" value="vWFA_dom_sf"/>
</dbReference>
<comment type="caution">
    <text evidence="2">The sequence shown here is derived from an EMBL/GenBank/DDBJ whole genome shotgun (WGS) entry which is preliminary data.</text>
</comment>
<dbReference type="Proteomes" id="UP000567293">
    <property type="component" value="Unassembled WGS sequence"/>
</dbReference>
<name>A0A7V8NTS2_9BACT</name>
<dbReference type="InterPro" id="IPR002035">
    <property type="entry name" value="VWF_A"/>
</dbReference>
<evidence type="ECO:0000259" key="1">
    <source>
        <dbReference type="PROSITE" id="PS50234"/>
    </source>
</evidence>
<dbReference type="Pfam" id="PF13519">
    <property type="entry name" value="VWA_2"/>
    <property type="match status" value="1"/>
</dbReference>
<dbReference type="PROSITE" id="PS50234">
    <property type="entry name" value="VWFA"/>
    <property type="match status" value="1"/>
</dbReference>
<dbReference type="EMBL" id="JACDQQ010001932">
    <property type="protein sequence ID" value="MBA0087293.1"/>
    <property type="molecule type" value="Genomic_DNA"/>
</dbReference>
<organism evidence="2 3">
    <name type="scientific">Candidatus Acidiferrum panamense</name>
    <dbReference type="NCBI Taxonomy" id="2741543"/>
    <lineage>
        <taxon>Bacteria</taxon>
        <taxon>Pseudomonadati</taxon>
        <taxon>Acidobacteriota</taxon>
        <taxon>Terriglobia</taxon>
        <taxon>Candidatus Acidiferrales</taxon>
        <taxon>Candidatus Acidiferrum</taxon>
    </lineage>
</organism>
<dbReference type="SMART" id="SM00327">
    <property type="entry name" value="VWA"/>
    <property type="match status" value="1"/>
</dbReference>
<dbReference type="CDD" id="cd00198">
    <property type="entry name" value="vWFA"/>
    <property type="match status" value="1"/>
</dbReference>
<evidence type="ECO:0000313" key="3">
    <source>
        <dbReference type="Proteomes" id="UP000567293"/>
    </source>
</evidence>